<dbReference type="SFLD" id="SFLDG01136">
    <property type="entry name" value="C1.6:_Phosphoserine_Phosphatas"/>
    <property type="match status" value="1"/>
</dbReference>
<dbReference type="EMBL" id="CP060204">
    <property type="protein sequence ID" value="QNH55451.1"/>
    <property type="molecule type" value="Genomic_DNA"/>
</dbReference>
<dbReference type="PIRSF" id="PIRSF006118">
    <property type="entry name" value="KDO8-P_Ptase"/>
    <property type="match status" value="1"/>
</dbReference>
<protein>
    <submittedName>
        <fullName evidence="8">HAD hydrolase family protein</fullName>
    </submittedName>
</protein>
<comment type="similarity">
    <text evidence="2">Belongs to the KdsC family.</text>
</comment>
<dbReference type="Proteomes" id="UP000515480">
    <property type="component" value="Chromosome"/>
</dbReference>
<evidence type="ECO:0000256" key="3">
    <source>
        <dbReference type="ARBA" id="ARBA00011881"/>
    </source>
</evidence>
<dbReference type="SFLD" id="SFLDS00003">
    <property type="entry name" value="Haloacid_Dehalogenase"/>
    <property type="match status" value="1"/>
</dbReference>
<dbReference type="SFLD" id="SFLDG01138">
    <property type="entry name" value="C1.6.2:_Deoxy-d-mannose-octulo"/>
    <property type="match status" value="1"/>
</dbReference>
<dbReference type="AlphaFoldDB" id="A0A7G7VMV8"/>
<dbReference type="InterPro" id="IPR010023">
    <property type="entry name" value="KdsC_fam"/>
</dbReference>
<dbReference type="FunFam" id="3.40.50.1000:FF:000029">
    <property type="entry name" value="3-deoxy-D-manno-octulosonate 8-phosphate phosphatase KdsC"/>
    <property type="match status" value="1"/>
</dbReference>
<keyword evidence="5 8" id="KW-0378">Hydrolase</keyword>
<dbReference type="GO" id="GO:0046872">
    <property type="term" value="F:metal ion binding"/>
    <property type="evidence" value="ECO:0007669"/>
    <property type="project" value="UniProtKB-KW"/>
</dbReference>
<dbReference type="KEGG" id="stim:H1B31_05900"/>
<dbReference type="GO" id="GO:0016788">
    <property type="term" value="F:hydrolase activity, acting on ester bonds"/>
    <property type="evidence" value="ECO:0007669"/>
    <property type="project" value="InterPro"/>
</dbReference>
<evidence type="ECO:0000256" key="7">
    <source>
        <dbReference type="PIRSR" id="PIRSR006118-2"/>
    </source>
</evidence>
<dbReference type="InterPro" id="IPR036412">
    <property type="entry name" value="HAD-like_sf"/>
</dbReference>
<dbReference type="Pfam" id="PF08282">
    <property type="entry name" value="Hydrolase_3"/>
    <property type="match status" value="1"/>
</dbReference>
<evidence type="ECO:0000256" key="4">
    <source>
        <dbReference type="ARBA" id="ARBA00022723"/>
    </source>
</evidence>
<accession>A0A7G7VMV8</accession>
<evidence type="ECO:0000256" key="1">
    <source>
        <dbReference type="ARBA" id="ARBA00001946"/>
    </source>
</evidence>
<feature type="binding site" evidence="7">
    <location>
        <position position="7"/>
    </location>
    <ligand>
        <name>substrate</name>
    </ligand>
</feature>
<evidence type="ECO:0000256" key="5">
    <source>
        <dbReference type="ARBA" id="ARBA00022801"/>
    </source>
</evidence>
<dbReference type="InterPro" id="IPR023214">
    <property type="entry name" value="HAD_sf"/>
</dbReference>
<dbReference type="GO" id="GO:0008781">
    <property type="term" value="F:N-acylneuraminate cytidylyltransferase activity"/>
    <property type="evidence" value="ECO:0007669"/>
    <property type="project" value="TreeGrafter"/>
</dbReference>
<evidence type="ECO:0000256" key="2">
    <source>
        <dbReference type="ARBA" id="ARBA00005893"/>
    </source>
</evidence>
<name>A0A7G7VMV8_9FIRM</name>
<feature type="binding site" evidence="7">
    <location>
        <position position="5"/>
    </location>
    <ligand>
        <name>Mg(2+)</name>
        <dbReference type="ChEBI" id="CHEBI:18420"/>
    </ligand>
</feature>
<evidence type="ECO:0000256" key="6">
    <source>
        <dbReference type="ARBA" id="ARBA00022842"/>
    </source>
</evidence>
<proteinExistence type="inferred from homology"/>
<dbReference type="SUPFAM" id="SSF56784">
    <property type="entry name" value="HAD-like"/>
    <property type="match status" value="1"/>
</dbReference>
<reference evidence="8 9" key="1">
    <citation type="submission" date="2020-07" db="EMBL/GenBank/DDBJ databases">
        <title>Complete genome and description of Selenomonas timonensis sp. nov., a new bacterium isolated from a gingivitis subject.</title>
        <authorList>
            <person name="Antezack A."/>
        </authorList>
    </citation>
    <scope>NUCLEOTIDE SEQUENCE [LARGE SCALE GENOMIC DNA]</scope>
    <source>
        <strain evidence="8 9">Marseille-Q3039</strain>
    </source>
</reference>
<organism evidence="8 9">
    <name type="scientific">Selenomonas timonae</name>
    <dbReference type="NCBI Taxonomy" id="2754044"/>
    <lineage>
        <taxon>Bacteria</taxon>
        <taxon>Bacillati</taxon>
        <taxon>Bacillota</taxon>
        <taxon>Negativicutes</taxon>
        <taxon>Selenomonadales</taxon>
        <taxon>Selenomonadaceae</taxon>
        <taxon>Selenomonas</taxon>
    </lineage>
</organism>
<keyword evidence="6 7" id="KW-0460">Magnesium</keyword>
<evidence type="ECO:0000313" key="9">
    <source>
        <dbReference type="Proteomes" id="UP000515480"/>
    </source>
</evidence>
<dbReference type="NCBIfam" id="TIGR01670">
    <property type="entry name" value="KdsC-phosphatas"/>
    <property type="match status" value="1"/>
</dbReference>
<sequence length="151" mass="16780">MFISDVDGTLTDAGMYYDERGNEWKKFNTRDGKGLSFLRAKGIKTMFLTAEDTPIVARRAEKLKVDFVYMGITDKLAFLEAFFAQHPAFSFATTAYIGDDVNDVPAMKRVGISAAPADAMPENTQVADYVCHLPGGRGCVREFCDYLLHSD</sequence>
<gene>
    <name evidence="8" type="ORF">H1B31_05900</name>
</gene>
<keyword evidence="4 7" id="KW-0479">Metal-binding</keyword>
<comment type="cofactor">
    <cofactor evidence="1 7">
        <name>Mg(2+)</name>
        <dbReference type="ChEBI" id="CHEBI:18420"/>
    </cofactor>
</comment>
<comment type="subunit">
    <text evidence="3">Homotetramer.</text>
</comment>
<dbReference type="PANTHER" id="PTHR21485">
    <property type="entry name" value="HAD SUPERFAMILY MEMBERS CMAS AND KDSC"/>
    <property type="match status" value="1"/>
</dbReference>
<feature type="binding site" evidence="7">
    <location>
        <position position="99"/>
    </location>
    <ligand>
        <name>Mg(2+)</name>
        <dbReference type="ChEBI" id="CHEBI:18420"/>
    </ligand>
</feature>
<keyword evidence="9" id="KW-1185">Reference proteome</keyword>
<dbReference type="Gene3D" id="3.40.50.1000">
    <property type="entry name" value="HAD superfamily/HAD-like"/>
    <property type="match status" value="1"/>
</dbReference>
<evidence type="ECO:0000313" key="8">
    <source>
        <dbReference type="EMBL" id="QNH55451.1"/>
    </source>
</evidence>
<dbReference type="PANTHER" id="PTHR21485:SF3">
    <property type="entry name" value="N-ACYLNEURAMINATE CYTIDYLYLTRANSFERASE"/>
    <property type="match status" value="1"/>
</dbReference>
<dbReference type="InterPro" id="IPR050793">
    <property type="entry name" value="CMP-NeuNAc_synthase"/>
</dbReference>
<dbReference type="CDD" id="cd01630">
    <property type="entry name" value="HAD_KDO-like"/>
    <property type="match status" value="1"/>
</dbReference>